<reference evidence="1 2" key="1">
    <citation type="submission" date="2019-01" db="EMBL/GenBank/DDBJ databases">
        <authorList>
            <person name="Sayadi A."/>
        </authorList>
    </citation>
    <scope>NUCLEOTIDE SEQUENCE [LARGE SCALE GENOMIC DNA]</scope>
</reference>
<organism evidence="1 2">
    <name type="scientific">Callosobruchus maculatus</name>
    <name type="common">Southern cowpea weevil</name>
    <name type="synonym">Pulse bruchid</name>
    <dbReference type="NCBI Taxonomy" id="64391"/>
    <lineage>
        <taxon>Eukaryota</taxon>
        <taxon>Metazoa</taxon>
        <taxon>Ecdysozoa</taxon>
        <taxon>Arthropoda</taxon>
        <taxon>Hexapoda</taxon>
        <taxon>Insecta</taxon>
        <taxon>Pterygota</taxon>
        <taxon>Neoptera</taxon>
        <taxon>Endopterygota</taxon>
        <taxon>Coleoptera</taxon>
        <taxon>Polyphaga</taxon>
        <taxon>Cucujiformia</taxon>
        <taxon>Chrysomeloidea</taxon>
        <taxon>Chrysomelidae</taxon>
        <taxon>Bruchinae</taxon>
        <taxon>Bruchini</taxon>
        <taxon>Callosobruchus</taxon>
    </lineage>
</organism>
<gene>
    <name evidence="1" type="ORF">CALMAC_LOCUS16769</name>
</gene>
<dbReference type="EMBL" id="CAACVG010011589">
    <property type="protein sequence ID" value="VEN58391.1"/>
    <property type="molecule type" value="Genomic_DNA"/>
</dbReference>
<protein>
    <submittedName>
        <fullName evidence="1">Uncharacterized protein</fullName>
    </submittedName>
</protein>
<evidence type="ECO:0000313" key="2">
    <source>
        <dbReference type="Proteomes" id="UP000410492"/>
    </source>
</evidence>
<name>A0A653DFT4_CALMS</name>
<sequence length="156" mass="17978">MGLMTPPRICHQKMLFKTPKKQMAPSTSSLLQLKDNNKEKSQADDIHNLLDMEMSPVKRFKASNVDMVVSNLELVESECDTVIPQIKYALMEGAIEFHKPSSKKLQSETKWKRPCKLSIAYSVTNCDYTIYLIIYEGNVKCRRNLMKDFEAEEPEN</sequence>
<keyword evidence="2" id="KW-1185">Reference proteome</keyword>
<proteinExistence type="predicted"/>
<accession>A0A653DFT4</accession>
<dbReference type="Proteomes" id="UP000410492">
    <property type="component" value="Unassembled WGS sequence"/>
</dbReference>
<dbReference type="AlphaFoldDB" id="A0A653DFT4"/>
<dbReference type="OrthoDB" id="8195095at2759"/>
<evidence type="ECO:0000313" key="1">
    <source>
        <dbReference type="EMBL" id="VEN58391.1"/>
    </source>
</evidence>